<accession>A0A084G8K3</accession>
<evidence type="ECO:0000256" key="5">
    <source>
        <dbReference type="ARBA" id="ARBA00022525"/>
    </source>
</evidence>
<dbReference type="SUPFAM" id="SSF54106">
    <property type="entry name" value="LysM domain"/>
    <property type="match status" value="1"/>
</dbReference>
<evidence type="ECO:0000256" key="11">
    <source>
        <dbReference type="ARBA" id="ARBA00023295"/>
    </source>
</evidence>
<dbReference type="InterPro" id="IPR053214">
    <property type="entry name" value="LysM12-like"/>
</dbReference>
<evidence type="ECO:0000256" key="13">
    <source>
        <dbReference type="PROSITE-ProRule" id="PRU00261"/>
    </source>
</evidence>
<keyword evidence="6 13" id="KW-0147">Chitin-binding</keyword>
<dbReference type="CDD" id="cd00118">
    <property type="entry name" value="LysM"/>
    <property type="match status" value="1"/>
</dbReference>
<proteinExistence type="inferred from homology"/>
<dbReference type="RefSeq" id="XP_016643464.1">
    <property type="nucleotide sequence ID" value="XM_016786862.1"/>
</dbReference>
<evidence type="ECO:0000256" key="12">
    <source>
        <dbReference type="ARBA" id="ARBA00023326"/>
    </source>
</evidence>
<dbReference type="SMART" id="SM00270">
    <property type="entry name" value="ChtBD1"/>
    <property type="match status" value="1"/>
</dbReference>
<comment type="similarity">
    <text evidence="3">Belongs to the glycosyl hydrolase 18 family. Chitinase class V subfamily.</text>
</comment>
<reference evidence="19 20" key="1">
    <citation type="journal article" date="2014" name="Genome Announc.">
        <title>Draft genome sequence of the pathogenic fungus Scedosporium apiospermum.</title>
        <authorList>
            <person name="Vandeputte P."/>
            <person name="Ghamrawi S."/>
            <person name="Rechenmann M."/>
            <person name="Iltis A."/>
            <person name="Giraud S."/>
            <person name="Fleury M."/>
            <person name="Thornton C."/>
            <person name="Delhaes L."/>
            <person name="Meyer W."/>
            <person name="Papon N."/>
            <person name="Bouchara J.P."/>
        </authorList>
    </citation>
    <scope>NUCLEOTIDE SEQUENCE [LARGE SCALE GENOMIC DNA]</scope>
    <source>
        <strain evidence="19 20">IHEM 14462</strain>
    </source>
</reference>
<dbReference type="KEGG" id="sapo:SAPIO_CDS4275"/>
<dbReference type="InterPro" id="IPR036861">
    <property type="entry name" value="Endochitinase-like_sf"/>
</dbReference>
<dbReference type="OMA" id="NTCCNIW"/>
<dbReference type="InterPro" id="IPR001002">
    <property type="entry name" value="Chitin-bd_1"/>
</dbReference>
<dbReference type="Gene3D" id="3.30.60.10">
    <property type="entry name" value="Endochitinase-like"/>
    <property type="match status" value="1"/>
</dbReference>
<organism evidence="19 20">
    <name type="scientific">Pseudallescheria apiosperma</name>
    <name type="common">Scedosporium apiospermum</name>
    <dbReference type="NCBI Taxonomy" id="563466"/>
    <lineage>
        <taxon>Eukaryota</taxon>
        <taxon>Fungi</taxon>
        <taxon>Dikarya</taxon>
        <taxon>Ascomycota</taxon>
        <taxon>Pezizomycotina</taxon>
        <taxon>Sordariomycetes</taxon>
        <taxon>Hypocreomycetidae</taxon>
        <taxon>Microascales</taxon>
        <taxon>Microascaceae</taxon>
        <taxon>Scedosporium</taxon>
    </lineage>
</organism>
<keyword evidence="11 14" id="KW-0326">Glycosidase</keyword>
<dbReference type="OrthoDB" id="73875at2759"/>
<dbReference type="InterPro" id="IPR017853">
    <property type="entry name" value="GH"/>
</dbReference>
<dbReference type="InterPro" id="IPR001223">
    <property type="entry name" value="Glyco_hydro18_cat"/>
</dbReference>
<dbReference type="SUPFAM" id="SSF54556">
    <property type="entry name" value="Chitinase insertion domain"/>
    <property type="match status" value="1"/>
</dbReference>
<comment type="catalytic activity">
    <reaction evidence="1">
        <text>Random endo-hydrolysis of N-acetyl-beta-D-glucosaminide (1-&gt;4)-beta-linkages in chitin and chitodextrins.</text>
        <dbReference type="EC" id="3.2.1.14"/>
    </reaction>
</comment>
<sequence length="1244" mass="135504">MVRGHSISILGTLLGILLIPATAFRSGLNVVSGGEFPTPCPRTCFDAGPDHTGWDVYASLAELRQCQQSVVFDFAIYNPPTVNPQHIRACSVWGGQLFNEAPSPIQVSRRAANISNKTTVPSDVELAWWGDSPVSDSEDSGAANAASGLRNAGQYLRAASKQGKKTIFLVSAGKSVVGVYVGQRISNVDVADRLIPHLVGHILPRGLQDAAAVQLCGAGRAAEETLGIMASTDITKVQSALQNWTSGSCAQEQTGSSTLEGVELDILQPRTSAFRFSNSSENSPMRRYNPRPRQISKRDQCTTITVVQGDLCGTLAAKCGISDADFLKWNPKPDLCPNLVIDQEVCCSPGDLPNRRKQQNSDGSCATYDTVPDDNCSGISIRHGLTLDELERFNENTWGWNGCEGLWPGVRICVSEGDRPLPLPVPNAVCGPQMPDSEPPEKGKDLALMNPCPLNTCCNIWGQCGTTADYCTEATGTRQELAKVQNRCISNCGNKIIMGEKPSNFIKLGYFEAFNLERECLNMDASQVPSDYTHVHFAFVDLTPDYEVNIGDPLVKFQFEQFKNIPSAKRIAAFGGWAFSTEPASYKILRLGTEPENAEKLASNIARFIIDNGLDGVDIDWEYPGGPDLPEDDPGKASEGGYYLDFLKLLKQKLPGKSVSIAAPASYWYLRQFPLKKISEVVDYIVYMTYDLHGQWDHGNKWSTPGCPIGNCLRSHVNKTETLNTLSMITKAGVPSSKIIVGVSSYGRSFHMAAAGCTGVDCTYTGSRIVSDARPGRCTGTGGYLANAEINEILKRGGNVKSWIDEESDSNVMVYDEVEWVAWMDEDTKTRRKQIHFGGTCDWAVDLQNFVEPPSYNTAEDIPGAAGPIDWTGIKLNLYRTGAPACDLERRTVRSAYDSYKTIGQDVQRRSHEFMTIFSPKEESLGALSMVLDLLTIPVAGGGAMIFKNIFGSIVADDVLTDVAKDMTNAMISVGFSAAKSTDPASRVAGQEMAFNSIIDSTIELWEIQAASVLKKLFSGDDDSIRALTELTKDGRLTPGSRNGTVKDSDVSSKIAEEFAQEEIGKRAFYAVAIPTVWNETGQFPAVLDAGDCRGENAIPDIVSKDGSNYSYSCYDRRAYFLVSAPGTSEGWRCTPGEVKTIDPCDTQPFRLPRGINQLDGTKWGTVTHHDIIAGAVETYKKAGNRNGGNVEPNPNDKETFDALYDRDIRAPGIIKIPVCPAEQGHRNWVNGAVAKKEKFYPCN</sequence>
<keyword evidence="10" id="KW-0119">Carbohydrate metabolism</keyword>
<feature type="disulfide bond" evidence="13">
    <location>
        <begin position="452"/>
        <end position="464"/>
    </location>
</feature>
<feature type="domain" description="Chitin-binding type-1" evidence="16">
    <location>
        <begin position="427"/>
        <end position="494"/>
    </location>
</feature>
<keyword evidence="7 14" id="KW-0378">Hydrolase</keyword>
<keyword evidence="9" id="KW-0843">Virulence</keyword>
<dbReference type="Proteomes" id="UP000028545">
    <property type="component" value="Unassembled WGS sequence"/>
</dbReference>
<feature type="disulfide bond" evidence="13">
    <location>
        <begin position="488"/>
        <end position="492"/>
    </location>
</feature>
<evidence type="ECO:0000256" key="15">
    <source>
        <dbReference type="SAM" id="SignalP"/>
    </source>
</evidence>
<dbReference type="CDD" id="cd00035">
    <property type="entry name" value="ChtBD1"/>
    <property type="match status" value="1"/>
</dbReference>
<dbReference type="InterPro" id="IPR018392">
    <property type="entry name" value="LysM"/>
</dbReference>
<dbReference type="Pfam" id="PF01476">
    <property type="entry name" value="LysM"/>
    <property type="match status" value="2"/>
</dbReference>
<dbReference type="EMBL" id="JOWA01000091">
    <property type="protein sequence ID" value="KEZ43665.1"/>
    <property type="molecule type" value="Genomic_DNA"/>
</dbReference>
<comment type="caution">
    <text evidence="19">The sequence shown here is derived from an EMBL/GenBank/DDBJ whole genome shotgun (WGS) entry which is preliminary data.</text>
</comment>
<dbReference type="SMART" id="SM00636">
    <property type="entry name" value="Glyco_18"/>
    <property type="match status" value="1"/>
</dbReference>
<dbReference type="CDD" id="cd02878">
    <property type="entry name" value="GH18_zymocin_alpha"/>
    <property type="match status" value="1"/>
</dbReference>
<dbReference type="GO" id="GO:0008843">
    <property type="term" value="F:endochitinase activity"/>
    <property type="evidence" value="ECO:0007669"/>
    <property type="project" value="UniProtKB-EC"/>
</dbReference>
<dbReference type="GO" id="GO:0006032">
    <property type="term" value="P:chitin catabolic process"/>
    <property type="evidence" value="ECO:0007669"/>
    <property type="project" value="UniProtKB-KW"/>
</dbReference>
<dbReference type="Gene3D" id="3.10.350.10">
    <property type="entry name" value="LysM domain"/>
    <property type="match status" value="2"/>
</dbReference>
<dbReference type="InterPro" id="IPR029070">
    <property type="entry name" value="Chitinase_insertion_sf"/>
</dbReference>
<comment type="subcellular location">
    <subcellularLocation>
        <location evidence="2">Secreted</location>
    </subcellularLocation>
</comment>
<dbReference type="PANTHER" id="PTHR47700">
    <property type="entry name" value="V CHITINASE, PUTATIVE (AFU_ORTHOLOGUE AFUA_6G13720)-RELATED"/>
    <property type="match status" value="1"/>
</dbReference>
<evidence type="ECO:0000256" key="14">
    <source>
        <dbReference type="RuleBase" id="RU000489"/>
    </source>
</evidence>
<evidence type="ECO:0000259" key="17">
    <source>
        <dbReference type="PROSITE" id="PS51782"/>
    </source>
</evidence>
<evidence type="ECO:0000313" key="19">
    <source>
        <dbReference type="EMBL" id="KEZ43665.1"/>
    </source>
</evidence>
<keyword evidence="15" id="KW-0732">Signal</keyword>
<evidence type="ECO:0000259" key="16">
    <source>
        <dbReference type="PROSITE" id="PS50941"/>
    </source>
</evidence>
<evidence type="ECO:0000256" key="2">
    <source>
        <dbReference type="ARBA" id="ARBA00004613"/>
    </source>
</evidence>
<evidence type="ECO:0000256" key="1">
    <source>
        <dbReference type="ARBA" id="ARBA00000822"/>
    </source>
</evidence>
<dbReference type="SUPFAM" id="SSF57016">
    <property type="entry name" value="Plant lectins/antimicrobial peptides"/>
    <property type="match status" value="1"/>
</dbReference>
<dbReference type="PROSITE" id="PS01095">
    <property type="entry name" value="GH18_1"/>
    <property type="match status" value="1"/>
</dbReference>
<feature type="domain" description="GH18" evidence="18">
    <location>
        <begin position="505"/>
        <end position="866"/>
    </location>
</feature>
<dbReference type="GO" id="GO:0005576">
    <property type="term" value="C:extracellular region"/>
    <property type="evidence" value="ECO:0007669"/>
    <property type="project" value="UniProtKB-SubCell"/>
</dbReference>
<dbReference type="PROSITE" id="PS50941">
    <property type="entry name" value="CHIT_BIND_I_2"/>
    <property type="match status" value="1"/>
</dbReference>
<evidence type="ECO:0000256" key="9">
    <source>
        <dbReference type="ARBA" id="ARBA00023026"/>
    </source>
</evidence>
<dbReference type="SUPFAM" id="SSF51445">
    <property type="entry name" value="(Trans)glycosidases"/>
    <property type="match status" value="1"/>
</dbReference>
<dbReference type="GO" id="GO:0000272">
    <property type="term" value="P:polysaccharide catabolic process"/>
    <property type="evidence" value="ECO:0007669"/>
    <property type="project" value="UniProtKB-KW"/>
</dbReference>
<gene>
    <name evidence="19" type="ORF">SAPIO_CDS4275</name>
</gene>
<feature type="domain" description="LysM" evidence="17">
    <location>
        <begin position="366"/>
        <end position="414"/>
    </location>
</feature>
<comment type="caution">
    <text evidence="13">Lacks conserved residue(s) required for the propagation of feature annotation.</text>
</comment>
<dbReference type="PROSITE" id="PS51910">
    <property type="entry name" value="GH18_2"/>
    <property type="match status" value="1"/>
</dbReference>
<evidence type="ECO:0000313" key="20">
    <source>
        <dbReference type="Proteomes" id="UP000028545"/>
    </source>
</evidence>
<dbReference type="GeneID" id="27723347"/>
<keyword evidence="20" id="KW-1185">Reference proteome</keyword>
<dbReference type="PROSITE" id="PS51782">
    <property type="entry name" value="LYSM"/>
    <property type="match status" value="2"/>
</dbReference>
<protein>
    <recommendedName>
        <fullName evidence="4">chitinase</fullName>
        <ecNumber evidence="4">3.2.1.14</ecNumber>
    </recommendedName>
</protein>
<evidence type="ECO:0000256" key="6">
    <source>
        <dbReference type="ARBA" id="ARBA00022669"/>
    </source>
</evidence>
<dbReference type="HOGENOM" id="CLU_001482_1_0_1"/>
<keyword evidence="5" id="KW-0964">Secreted</keyword>
<dbReference type="InterPro" id="IPR011583">
    <property type="entry name" value="Chitinase_II/V-like_cat"/>
</dbReference>
<dbReference type="Gene3D" id="3.10.50.10">
    <property type="match status" value="1"/>
</dbReference>
<feature type="domain" description="LysM" evidence="17">
    <location>
        <begin position="302"/>
        <end position="347"/>
    </location>
</feature>
<keyword evidence="13" id="KW-1015">Disulfide bond</keyword>
<dbReference type="Pfam" id="PF00187">
    <property type="entry name" value="Chitin_bind_1"/>
    <property type="match status" value="1"/>
</dbReference>
<dbReference type="GO" id="GO:0008061">
    <property type="term" value="F:chitin binding"/>
    <property type="evidence" value="ECO:0007669"/>
    <property type="project" value="UniProtKB-UniRule"/>
</dbReference>
<evidence type="ECO:0000256" key="3">
    <source>
        <dbReference type="ARBA" id="ARBA00008682"/>
    </source>
</evidence>
<dbReference type="EC" id="3.2.1.14" evidence="4"/>
<keyword evidence="12" id="KW-0624">Polysaccharide degradation</keyword>
<feature type="chain" id="PRO_5001775575" description="chitinase" evidence="15">
    <location>
        <begin position="24"/>
        <end position="1244"/>
    </location>
</feature>
<evidence type="ECO:0000256" key="7">
    <source>
        <dbReference type="ARBA" id="ARBA00022801"/>
    </source>
</evidence>
<evidence type="ECO:0000256" key="8">
    <source>
        <dbReference type="ARBA" id="ARBA00023024"/>
    </source>
</evidence>
<dbReference type="SMART" id="SM00257">
    <property type="entry name" value="LysM"/>
    <property type="match status" value="2"/>
</dbReference>
<dbReference type="VEuPathDB" id="FungiDB:SAPIO_CDS4275"/>
<dbReference type="AlphaFoldDB" id="A0A084G8K3"/>
<feature type="disulfide bond" evidence="13">
    <location>
        <begin position="457"/>
        <end position="471"/>
    </location>
</feature>
<dbReference type="PANTHER" id="PTHR47700:SF2">
    <property type="entry name" value="CHITINASE"/>
    <property type="match status" value="1"/>
</dbReference>
<evidence type="ECO:0000256" key="4">
    <source>
        <dbReference type="ARBA" id="ARBA00012729"/>
    </source>
</evidence>
<keyword evidence="8" id="KW-0146">Chitin degradation</keyword>
<dbReference type="InterPro" id="IPR001579">
    <property type="entry name" value="Glyco_hydro_18_chit_AS"/>
</dbReference>
<name>A0A084G8K3_PSEDA</name>
<dbReference type="Gene3D" id="3.20.20.80">
    <property type="entry name" value="Glycosidases"/>
    <property type="match status" value="1"/>
</dbReference>
<evidence type="ECO:0000259" key="18">
    <source>
        <dbReference type="PROSITE" id="PS51910"/>
    </source>
</evidence>
<dbReference type="Pfam" id="PF00704">
    <property type="entry name" value="Glyco_hydro_18"/>
    <property type="match status" value="1"/>
</dbReference>
<dbReference type="InterPro" id="IPR036779">
    <property type="entry name" value="LysM_dom_sf"/>
</dbReference>
<evidence type="ECO:0000256" key="10">
    <source>
        <dbReference type="ARBA" id="ARBA00023277"/>
    </source>
</evidence>
<feature type="signal peptide" evidence="15">
    <location>
        <begin position="1"/>
        <end position="23"/>
    </location>
</feature>